<evidence type="ECO:0000256" key="1">
    <source>
        <dbReference type="SAM" id="MobiDB-lite"/>
    </source>
</evidence>
<sequence length="295" mass="32247">MLAVYQTVHWLKHDGSGLGWTDEDGDCVTVTTPEDEAVWAGIVILALMLGRSRVWDGRFMTGWPNSNQIKLRALMCTDLHKTEVDENETQSVPRAPSRSGSVDWDESQMNHDLSGSSGAQRDIDPALKEALIAPLPTQTPVSLKQSHDSIGSASSQRRVRISAGEALKDLGGAVDRFGDRLVSATDNLRPGGSQHGLQPSPARRMGAIKVCWQQGDLAHSLQAGTSRQHAGSTTPVTQCTRKWQVAHQRLCHILMFQSPGALTRAPGREKHGVKPPTLLYTVWMACLQFFNPSMP</sequence>
<evidence type="ECO:0000313" key="3">
    <source>
        <dbReference type="Proteomes" id="UP000772434"/>
    </source>
</evidence>
<reference evidence="2" key="1">
    <citation type="submission" date="2020-11" db="EMBL/GenBank/DDBJ databases">
        <authorList>
            <consortium name="DOE Joint Genome Institute"/>
            <person name="Ahrendt S."/>
            <person name="Riley R."/>
            <person name="Andreopoulos W."/>
            <person name="Labutti K."/>
            <person name="Pangilinan J."/>
            <person name="Ruiz-Duenas F.J."/>
            <person name="Barrasa J.M."/>
            <person name="Sanchez-Garcia M."/>
            <person name="Camarero S."/>
            <person name="Miyauchi S."/>
            <person name="Serrano A."/>
            <person name="Linde D."/>
            <person name="Babiker R."/>
            <person name="Drula E."/>
            <person name="Ayuso-Fernandez I."/>
            <person name="Pacheco R."/>
            <person name="Padilla G."/>
            <person name="Ferreira P."/>
            <person name="Barriuso J."/>
            <person name="Kellner H."/>
            <person name="Castanera R."/>
            <person name="Alfaro M."/>
            <person name="Ramirez L."/>
            <person name="Pisabarro A.G."/>
            <person name="Kuo A."/>
            <person name="Tritt A."/>
            <person name="Lipzen A."/>
            <person name="He G."/>
            <person name="Yan M."/>
            <person name="Ng V."/>
            <person name="Cullen D."/>
            <person name="Martin F."/>
            <person name="Rosso M.-N."/>
            <person name="Henrissat B."/>
            <person name="Hibbett D."/>
            <person name="Martinez A.T."/>
            <person name="Grigoriev I.V."/>
        </authorList>
    </citation>
    <scope>NUCLEOTIDE SEQUENCE</scope>
    <source>
        <strain evidence="2">AH 40177</strain>
    </source>
</reference>
<dbReference type="Proteomes" id="UP000772434">
    <property type="component" value="Unassembled WGS sequence"/>
</dbReference>
<protein>
    <submittedName>
        <fullName evidence="2">Uncharacterized protein</fullName>
    </submittedName>
</protein>
<dbReference type="AlphaFoldDB" id="A0A9P5P4W8"/>
<accession>A0A9P5P4W8</accession>
<keyword evidence="3" id="KW-1185">Reference proteome</keyword>
<evidence type="ECO:0000313" key="2">
    <source>
        <dbReference type="EMBL" id="KAF9032089.1"/>
    </source>
</evidence>
<proteinExistence type="predicted"/>
<comment type="caution">
    <text evidence="2">The sequence shown here is derived from an EMBL/GenBank/DDBJ whole genome shotgun (WGS) entry which is preliminary data.</text>
</comment>
<gene>
    <name evidence="2" type="ORF">BDP27DRAFT_1436049</name>
</gene>
<organism evidence="2 3">
    <name type="scientific">Rhodocollybia butyracea</name>
    <dbReference type="NCBI Taxonomy" id="206335"/>
    <lineage>
        <taxon>Eukaryota</taxon>
        <taxon>Fungi</taxon>
        <taxon>Dikarya</taxon>
        <taxon>Basidiomycota</taxon>
        <taxon>Agaricomycotina</taxon>
        <taxon>Agaricomycetes</taxon>
        <taxon>Agaricomycetidae</taxon>
        <taxon>Agaricales</taxon>
        <taxon>Marasmiineae</taxon>
        <taxon>Omphalotaceae</taxon>
        <taxon>Rhodocollybia</taxon>
    </lineage>
</organism>
<dbReference type="EMBL" id="JADNRY010000644">
    <property type="protein sequence ID" value="KAF9032089.1"/>
    <property type="molecule type" value="Genomic_DNA"/>
</dbReference>
<feature type="region of interest" description="Disordered" evidence="1">
    <location>
        <begin position="84"/>
        <end position="121"/>
    </location>
</feature>
<feature type="compositionally biased region" description="Polar residues" evidence="1">
    <location>
        <begin position="110"/>
        <end position="119"/>
    </location>
</feature>
<name>A0A9P5P4W8_9AGAR</name>
<dbReference type="OrthoDB" id="3043218at2759"/>